<proteinExistence type="predicted"/>
<dbReference type="Proteomes" id="UP000824225">
    <property type="component" value="Unassembled WGS sequence"/>
</dbReference>
<dbReference type="EMBL" id="DXAN01000003">
    <property type="protein sequence ID" value="HJA07844.1"/>
    <property type="molecule type" value="Genomic_DNA"/>
</dbReference>
<sequence length="313" mass="34259">MFDAKPDSMPLAFGKLHLSVLLAGFTGVFGKLISLNEGLLVWYRLLITALLFGALLALGRRLPRVSLRDALRIGGVGVLLGLHWVFFYGSIKASNVSVGVVSFSTVGFFTALMEPLFDRRRISLREMAFSLLTVAGVALIFHFDTRYRAGIAMGLVGAILAALFTIVNKRVGRDRHASTMLWYEMIGGFLGLSCLLPFYLPALSIPFALPDGRDFAFLLMLSLFCTIGLYILQIQALQSISAFTVNLTYNLEPVYSILLAMLIFDEARQLNAAFYGGLGLIILSVALQTLSIMRRNRAALRLPGAARGPRAVS</sequence>
<dbReference type="PANTHER" id="PTHR22911:SF79">
    <property type="entry name" value="MOBA-LIKE NTP TRANSFERASE DOMAIN-CONTAINING PROTEIN"/>
    <property type="match status" value="1"/>
</dbReference>
<dbReference type="PANTHER" id="PTHR22911">
    <property type="entry name" value="ACYL-MALONYL CONDENSING ENZYME-RELATED"/>
    <property type="match status" value="1"/>
</dbReference>
<feature type="transmembrane region" description="Helical" evidence="1">
    <location>
        <begin position="270"/>
        <end position="292"/>
    </location>
</feature>
<evidence type="ECO:0000259" key="2">
    <source>
        <dbReference type="Pfam" id="PF00892"/>
    </source>
</evidence>
<reference evidence="3" key="2">
    <citation type="submission" date="2021-04" db="EMBL/GenBank/DDBJ databases">
        <authorList>
            <person name="Gilroy R."/>
        </authorList>
    </citation>
    <scope>NUCLEOTIDE SEQUENCE</scope>
    <source>
        <strain evidence="3">CHK186-16707</strain>
    </source>
</reference>
<protein>
    <submittedName>
        <fullName evidence="3">DMT family transporter</fullName>
    </submittedName>
</protein>
<feature type="domain" description="EamA" evidence="2">
    <location>
        <begin position="149"/>
        <end position="287"/>
    </location>
</feature>
<feature type="transmembrane region" description="Helical" evidence="1">
    <location>
        <begin position="180"/>
        <end position="200"/>
    </location>
</feature>
<keyword evidence="1" id="KW-0472">Membrane</keyword>
<feature type="transmembrane region" description="Helical" evidence="1">
    <location>
        <begin position="244"/>
        <end position="264"/>
    </location>
</feature>
<feature type="transmembrane region" description="Helical" evidence="1">
    <location>
        <begin position="124"/>
        <end position="143"/>
    </location>
</feature>
<reference evidence="3" key="1">
    <citation type="journal article" date="2021" name="PeerJ">
        <title>Extensive microbial diversity within the chicken gut microbiome revealed by metagenomics and culture.</title>
        <authorList>
            <person name="Gilroy R."/>
            <person name="Ravi A."/>
            <person name="Getino M."/>
            <person name="Pursley I."/>
            <person name="Horton D.L."/>
            <person name="Alikhan N.F."/>
            <person name="Baker D."/>
            <person name="Gharbi K."/>
            <person name="Hall N."/>
            <person name="Watson M."/>
            <person name="Adriaenssens E.M."/>
            <person name="Foster-Nyarko E."/>
            <person name="Jarju S."/>
            <person name="Secka A."/>
            <person name="Antonio M."/>
            <person name="Oren A."/>
            <person name="Chaudhuri R.R."/>
            <person name="La Ragione R."/>
            <person name="Hildebrand F."/>
            <person name="Pallen M.J."/>
        </authorList>
    </citation>
    <scope>NUCLEOTIDE SEQUENCE</scope>
    <source>
        <strain evidence="3">CHK186-16707</strain>
    </source>
</reference>
<feature type="transmembrane region" description="Helical" evidence="1">
    <location>
        <begin position="93"/>
        <end position="112"/>
    </location>
</feature>
<comment type="caution">
    <text evidence="3">The sequence shown here is derived from an EMBL/GenBank/DDBJ whole genome shotgun (WGS) entry which is preliminary data.</text>
</comment>
<feature type="domain" description="EamA" evidence="2">
    <location>
        <begin position="18"/>
        <end position="141"/>
    </location>
</feature>
<evidence type="ECO:0000256" key="1">
    <source>
        <dbReference type="SAM" id="Phobius"/>
    </source>
</evidence>
<evidence type="ECO:0000313" key="3">
    <source>
        <dbReference type="EMBL" id="HJA07844.1"/>
    </source>
</evidence>
<feature type="transmembrane region" description="Helical" evidence="1">
    <location>
        <begin position="12"/>
        <end position="33"/>
    </location>
</feature>
<feature type="transmembrane region" description="Helical" evidence="1">
    <location>
        <begin position="70"/>
        <end position="87"/>
    </location>
</feature>
<feature type="transmembrane region" description="Helical" evidence="1">
    <location>
        <begin position="39"/>
        <end position="58"/>
    </location>
</feature>
<accession>A0A9D2KJG3</accession>
<organism evidence="3 4">
    <name type="scientific">Candidatus Mailhella merdigallinarum</name>
    <dbReference type="NCBI Taxonomy" id="2838658"/>
    <lineage>
        <taxon>Bacteria</taxon>
        <taxon>Pseudomonadati</taxon>
        <taxon>Thermodesulfobacteriota</taxon>
        <taxon>Desulfovibrionia</taxon>
        <taxon>Desulfovibrionales</taxon>
        <taxon>Desulfovibrionaceae</taxon>
        <taxon>Mailhella</taxon>
    </lineage>
</organism>
<dbReference type="Pfam" id="PF00892">
    <property type="entry name" value="EamA"/>
    <property type="match status" value="2"/>
</dbReference>
<dbReference type="InterPro" id="IPR037185">
    <property type="entry name" value="EmrE-like"/>
</dbReference>
<dbReference type="SUPFAM" id="SSF103481">
    <property type="entry name" value="Multidrug resistance efflux transporter EmrE"/>
    <property type="match status" value="2"/>
</dbReference>
<feature type="transmembrane region" description="Helical" evidence="1">
    <location>
        <begin position="149"/>
        <end position="168"/>
    </location>
</feature>
<keyword evidence="1" id="KW-0812">Transmembrane</keyword>
<dbReference type="GO" id="GO:0016020">
    <property type="term" value="C:membrane"/>
    <property type="evidence" value="ECO:0007669"/>
    <property type="project" value="InterPro"/>
</dbReference>
<dbReference type="AlphaFoldDB" id="A0A9D2KJG3"/>
<evidence type="ECO:0000313" key="4">
    <source>
        <dbReference type="Proteomes" id="UP000824225"/>
    </source>
</evidence>
<feature type="transmembrane region" description="Helical" evidence="1">
    <location>
        <begin position="215"/>
        <end position="232"/>
    </location>
</feature>
<dbReference type="InterPro" id="IPR000620">
    <property type="entry name" value="EamA_dom"/>
</dbReference>
<name>A0A9D2KJG3_9BACT</name>
<keyword evidence="1" id="KW-1133">Transmembrane helix</keyword>
<gene>
    <name evidence="3" type="ORF">H9962_01435</name>
</gene>